<evidence type="ECO:0000313" key="2">
    <source>
        <dbReference type="EMBL" id="CAK9104571.1"/>
    </source>
</evidence>
<feature type="compositionally biased region" description="Pro residues" evidence="1">
    <location>
        <begin position="188"/>
        <end position="202"/>
    </location>
</feature>
<name>A0ABP0RYN8_9DINO</name>
<feature type="compositionally biased region" description="Basic and acidic residues" evidence="1">
    <location>
        <begin position="1"/>
        <end position="32"/>
    </location>
</feature>
<proteinExistence type="predicted"/>
<reference evidence="2 3" key="1">
    <citation type="submission" date="2024-02" db="EMBL/GenBank/DDBJ databases">
        <authorList>
            <person name="Chen Y."/>
            <person name="Shah S."/>
            <person name="Dougan E. K."/>
            <person name="Thang M."/>
            <person name="Chan C."/>
        </authorList>
    </citation>
    <scope>NUCLEOTIDE SEQUENCE [LARGE SCALE GENOMIC DNA]</scope>
</reference>
<gene>
    <name evidence="2" type="ORF">SCF082_LOCUS48791</name>
</gene>
<feature type="compositionally biased region" description="Polar residues" evidence="1">
    <location>
        <begin position="91"/>
        <end position="104"/>
    </location>
</feature>
<accession>A0ABP0RYN8</accession>
<protein>
    <submittedName>
        <fullName evidence="2">Uncharacterized protein</fullName>
    </submittedName>
</protein>
<evidence type="ECO:0000313" key="3">
    <source>
        <dbReference type="Proteomes" id="UP001642464"/>
    </source>
</evidence>
<feature type="region of interest" description="Disordered" evidence="1">
    <location>
        <begin position="1"/>
        <end position="42"/>
    </location>
</feature>
<dbReference type="EMBL" id="CAXAMM010042395">
    <property type="protein sequence ID" value="CAK9104571.1"/>
    <property type="molecule type" value="Genomic_DNA"/>
</dbReference>
<feature type="compositionally biased region" description="Polar residues" evidence="1">
    <location>
        <begin position="72"/>
        <end position="84"/>
    </location>
</feature>
<feature type="region of interest" description="Disordered" evidence="1">
    <location>
        <begin position="68"/>
        <end position="132"/>
    </location>
</feature>
<feature type="region of interest" description="Disordered" evidence="1">
    <location>
        <begin position="160"/>
        <end position="235"/>
    </location>
</feature>
<evidence type="ECO:0000256" key="1">
    <source>
        <dbReference type="SAM" id="MobiDB-lite"/>
    </source>
</evidence>
<dbReference type="Proteomes" id="UP001642464">
    <property type="component" value="Unassembled WGS sequence"/>
</dbReference>
<feature type="compositionally biased region" description="Basic and acidic residues" evidence="1">
    <location>
        <begin position="117"/>
        <end position="132"/>
    </location>
</feature>
<organism evidence="2 3">
    <name type="scientific">Durusdinium trenchii</name>
    <dbReference type="NCBI Taxonomy" id="1381693"/>
    <lineage>
        <taxon>Eukaryota</taxon>
        <taxon>Sar</taxon>
        <taxon>Alveolata</taxon>
        <taxon>Dinophyceae</taxon>
        <taxon>Suessiales</taxon>
        <taxon>Symbiodiniaceae</taxon>
        <taxon>Durusdinium</taxon>
    </lineage>
</organism>
<sequence>MPLSVSDRRTAVRQFVADRHGRPEDKRLDGVRSRSTPSKAPEILRGEEVAERRQAALARVRQRRAERALETKLTSAPASAQTCCSRGAESFASSEEPQLLQPAQLTADVEACSSRPSRSERQSADRLDRSDRSEPIDLSWAALNHNVGVPLKCPEPKVPKTLIVAPSSPSQAERNSDQVEEFEEEGWVPPPRPAMPEMPGPPCLQRMSPLQSRAPTAEAVATAPDGPRLQTHPDASAAGVPFFLNSLPTYTREEKIKALTYAAAAPQAAKKSLHRTLAALPRPSARRAVDAMEQ</sequence>
<comment type="caution">
    <text evidence="2">The sequence shown here is derived from an EMBL/GenBank/DDBJ whole genome shotgun (WGS) entry which is preliminary data.</text>
</comment>
<keyword evidence="3" id="KW-1185">Reference proteome</keyword>